<keyword evidence="1" id="KW-0378">Hydrolase</keyword>
<dbReference type="GO" id="GO:0004557">
    <property type="term" value="F:alpha-galactosidase activity"/>
    <property type="evidence" value="ECO:0007669"/>
    <property type="project" value="UniProtKB-EC"/>
</dbReference>
<keyword evidence="2" id="KW-1185">Reference proteome</keyword>
<protein>
    <submittedName>
        <fullName evidence="1">Alpha-galactosidase</fullName>
        <ecNumber evidence="1">3.2.1.22</ecNumber>
    </submittedName>
</protein>
<dbReference type="SUPFAM" id="SSF51445">
    <property type="entry name" value="(Trans)glycosidases"/>
    <property type="match status" value="1"/>
</dbReference>
<dbReference type="InterPro" id="IPR013785">
    <property type="entry name" value="Aldolase_TIM"/>
</dbReference>
<dbReference type="RefSeq" id="WP_232182203.1">
    <property type="nucleotide sequence ID" value="NZ_JAIOAP010000001.1"/>
</dbReference>
<proteinExistence type="predicted"/>
<dbReference type="Gene3D" id="3.20.20.70">
    <property type="entry name" value="Aldolase class I"/>
    <property type="match status" value="1"/>
</dbReference>
<sequence>MLHGKEAPASQVVFDENLRAVRIRIGQDGLNVSLGCPQFFFEGFDFEACSVSARPDGHSEGENSYITEYRIESPDTAAGMDVEVYAQWSLEEGVLRKWARFRIDSPLAGCLWQETVLERYEINEGNPVQFQPHPVQSQPAFFRGWFIGIEFPVASTRVESGTLLLAHKPGLKLAPDVWYETRKAVYGISGVGGEKEAFQTYLRRHSQIPGHFHINYNSWYTSPVPYAREDIVRIMRRFRDELHDAQGESFDTFCIDMGWSDRHSIWEINKNMFPEGFAELEQEATRMNSDLGLWISPTACYSDALDNDWAKEQGYGTSSTPWAGGHTIRFICLASDKYQKAFKNRIVSLVQQYPIRHIKLDGCMLECKEEDHDHEPGPYASEKIAEGMIDVLQSIHQAVPDVWLETTCFGWHPSPWWLWYANSVLGAHGDDVPYGRVPAPVYRESYTSARDFFNLQGTARSVIPPVCQEVLGIVHQTQDCFMNDAIMTVMRGHMFLPVYLNPEFMTDARWEKFAGLLKWARANAAALLHASPLLPASWSDGRLRDVSNEAMMPREPYGYAHWNKDDGLVILRNPWIMPGSYVLRLPERSDRSGKFNVVSLYPEVRQYGKDVRGGDAIDIRLAPYETVVLSVIPAEQAIDVPEAAGNYAGKPYIQARILNDRKTSDSRQLEADIEINAPQAELLILVEGNNSNPVPVPDYQVRVNGNEAEVKWETSAEGWAHSWISKAEDDWLFMRIPLTQGGNRIDLELTVDPSVSSWSSWVWATKPGDGKPASYPNVLPLPEIISLDAISL</sequence>
<dbReference type="EC" id="3.2.1.22" evidence="1"/>
<comment type="caution">
    <text evidence="1">The sequence shown here is derived from an EMBL/GenBank/DDBJ whole genome shotgun (WGS) entry which is preliminary data.</text>
</comment>
<name>A0ABV1KMH5_9BACL</name>
<dbReference type="Pfam" id="PF02065">
    <property type="entry name" value="Melibiase"/>
    <property type="match status" value="1"/>
</dbReference>
<reference evidence="1 2" key="1">
    <citation type="journal article" date="2023" name="Genome Announc.">
        <title>Pan-Genome Analyses of the Genus Cohnella and Proposal of the Novel Species Cohnella silvisoli sp. nov., Isolated from Forest Soil.</title>
        <authorList>
            <person name="Wang C."/>
            <person name="Mao L."/>
            <person name="Bao G."/>
            <person name="Zhu H."/>
        </authorList>
    </citation>
    <scope>NUCLEOTIDE SEQUENCE [LARGE SCALE GENOMIC DNA]</scope>
    <source>
        <strain evidence="1 2">NL03-T5-1</strain>
    </source>
</reference>
<organism evidence="1 2">
    <name type="scientific">Cohnella silvisoli</name>
    <dbReference type="NCBI Taxonomy" id="2873699"/>
    <lineage>
        <taxon>Bacteria</taxon>
        <taxon>Bacillati</taxon>
        <taxon>Bacillota</taxon>
        <taxon>Bacilli</taxon>
        <taxon>Bacillales</taxon>
        <taxon>Paenibacillaceae</taxon>
        <taxon>Cohnella</taxon>
    </lineage>
</organism>
<evidence type="ECO:0000313" key="2">
    <source>
        <dbReference type="Proteomes" id="UP001493487"/>
    </source>
</evidence>
<accession>A0ABV1KMH5</accession>
<gene>
    <name evidence="1" type="ORF">QJS35_02645</name>
</gene>
<keyword evidence="1" id="KW-0326">Glycosidase</keyword>
<dbReference type="EMBL" id="JASKHM010000001">
    <property type="protein sequence ID" value="MEQ4481289.1"/>
    <property type="molecule type" value="Genomic_DNA"/>
</dbReference>
<dbReference type="Proteomes" id="UP001493487">
    <property type="component" value="Unassembled WGS sequence"/>
</dbReference>
<dbReference type="InterPro" id="IPR017853">
    <property type="entry name" value="GH"/>
</dbReference>
<evidence type="ECO:0000313" key="1">
    <source>
        <dbReference type="EMBL" id="MEQ4481289.1"/>
    </source>
</evidence>